<keyword evidence="3" id="KW-1185">Reference proteome</keyword>
<dbReference type="EMBL" id="FNGY01000001">
    <property type="protein sequence ID" value="SDL45761.1"/>
    <property type="molecule type" value="Genomic_DNA"/>
</dbReference>
<evidence type="ECO:0000313" key="3">
    <source>
        <dbReference type="Proteomes" id="UP000183200"/>
    </source>
</evidence>
<evidence type="ECO:0000259" key="1">
    <source>
        <dbReference type="Pfam" id="PF18922"/>
    </source>
</evidence>
<dbReference type="Pfam" id="PF18922">
    <property type="entry name" value="DUF5672"/>
    <property type="match status" value="1"/>
</dbReference>
<sequence>MKQQVAVVIPIYKTNLSYDDRFSLNQCFDILAKHPIIAIKPKSLDINLVDSRFTHVISFDDHFFLNVHGYNQLMLSSQFYSKFNEYEFMLIYQLDALVFFDELKYWCEKGYDYIGAPWLYSFEQMNFWQKYILLARAYLFRRYNKQTNGHPDYRQLINVVGNGGLSLRKVEKFHDLTIKYKTEAKIYKERTEVCFNEDVFWSIEVNRKRRNLKIPDYKVALRFSFENDLMLSCDINNMDCPFGCHAFNKHITFWMPTLEEFGYEQSLLNAVKKFI</sequence>
<protein>
    <recommendedName>
        <fullName evidence="1">DUF5672 domain-containing protein</fullName>
    </recommendedName>
</protein>
<dbReference type="Proteomes" id="UP000183200">
    <property type="component" value="Unassembled WGS sequence"/>
</dbReference>
<organism evidence="2 3">
    <name type="scientific">Pedobacter steynii</name>
    <dbReference type="NCBI Taxonomy" id="430522"/>
    <lineage>
        <taxon>Bacteria</taxon>
        <taxon>Pseudomonadati</taxon>
        <taxon>Bacteroidota</taxon>
        <taxon>Sphingobacteriia</taxon>
        <taxon>Sphingobacteriales</taxon>
        <taxon>Sphingobacteriaceae</taxon>
        <taxon>Pedobacter</taxon>
    </lineage>
</organism>
<gene>
    <name evidence="2" type="ORF">SAMN05421820_101495</name>
</gene>
<name>A0A1G9K7N1_9SPHI</name>
<feature type="domain" description="DUF5672" evidence="1">
    <location>
        <begin position="55"/>
        <end position="245"/>
    </location>
</feature>
<reference evidence="3" key="1">
    <citation type="submission" date="2016-10" db="EMBL/GenBank/DDBJ databases">
        <authorList>
            <person name="Varghese N."/>
            <person name="Submissions S."/>
        </authorList>
    </citation>
    <scope>NUCLEOTIDE SEQUENCE [LARGE SCALE GENOMIC DNA]</scope>
    <source>
        <strain evidence="3">DSM 19110</strain>
    </source>
</reference>
<evidence type="ECO:0000313" key="2">
    <source>
        <dbReference type="EMBL" id="SDL45761.1"/>
    </source>
</evidence>
<dbReference type="InterPro" id="IPR043729">
    <property type="entry name" value="DUF5672"/>
</dbReference>
<dbReference type="AlphaFoldDB" id="A0A1G9K7N1"/>
<accession>A0A1G9K7N1</accession>
<proteinExistence type="predicted"/>
<dbReference type="OrthoDB" id="7391526at2"/>
<dbReference type="RefSeq" id="WP_074604523.1">
    <property type="nucleotide sequence ID" value="NZ_FNGY01000001.1"/>
</dbReference>